<comment type="caution">
    <text evidence="1">The sequence shown here is derived from an EMBL/GenBank/DDBJ whole genome shotgun (WGS) entry which is preliminary data.</text>
</comment>
<dbReference type="AlphaFoldDB" id="A0A8X8Z2N7"/>
<sequence>MNFIAHFQKGKLSENPLHYAVELVWKAKRETATGEYLRSVAGLMVMRDLPNLVAVNTYMVTNLTHVGFKEMDVGCGVAAYGGAPKGIYWPTDNVRAATYVGFKDGFVVLVSLPLESMEVFEKHLRVTMTTAPIRDN</sequence>
<evidence type="ECO:0000313" key="2">
    <source>
        <dbReference type="Proteomes" id="UP000298416"/>
    </source>
</evidence>
<organism evidence="1">
    <name type="scientific">Salvia splendens</name>
    <name type="common">Scarlet sage</name>
    <dbReference type="NCBI Taxonomy" id="180675"/>
    <lineage>
        <taxon>Eukaryota</taxon>
        <taxon>Viridiplantae</taxon>
        <taxon>Streptophyta</taxon>
        <taxon>Embryophyta</taxon>
        <taxon>Tracheophyta</taxon>
        <taxon>Spermatophyta</taxon>
        <taxon>Magnoliopsida</taxon>
        <taxon>eudicotyledons</taxon>
        <taxon>Gunneridae</taxon>
        <taxon>Pentapetalae</taxon>
        <taxon>asterids</taxon>
        <taxon>lamiids</taxon>
        <taxon>Lamiales</taxon>
        <taxon>Lamiaceae</taxon>
        <taxon>Nepetoideae</taxon>
        <taxon>Mentheae</taxon>
        <taxon>Salviinae</taxon>
        <taxon>Salvia</taxon>
        <taxon>Salvia subgen. Calosphace</taxon>
        <taxon>core Calosphace</taxon>
    </lineage>
</organism>
<gene>
    <name evidence="1" type="ORF">SASPL_150238</name>
</gene>
<dbReference type="Proteomes" id="UP000298416">
    <property type="component" value="Unassembled WGS sequence"/>
</dbReference>
<dbReference type="Pfam" id="PF02458">
    <property type="entry name" value="Transferase"/>
    <property type="match status" value="1"/>
</dbReference>
<name>A0A8X8Z2N7_SALSN</name>
<dbReference type="EMBL" id="PNBA02000020">
    <property type="protein sequence ID" value="KAG6388802.1"/>
    <property type="molecule type" value="Genomic_DNA"/>
</dbReference>
<reference evidence="1" key="1">
    <citation type="submission" date="2018-01" db="EMBL/GenBank/DDBJ databases">
        <authorList>
            <person name="Mao J.F."/>
        </authorList>
    </citation>
    <scope>NUCLEOTIDE SEQUENCE</scope>
    <source>
        <strain evidence="1">Huo1</strain>
        <tissue evidence="1">Leaf</tissue>
    </source>
</reference>
<proteinExistence type="predicted"/>
<keyword evidence="2" id="KW-1185">Reference proteome</keyword>
<protein>
    <recommendedName>
        <fullName evidence="3">Shikimate O-hydroxycinnamoyltransferase</fullName>
    </recommendedName>
</protein>
<dbReference type="InterPro" id="IPR023213">
    <property type="entry name" value="CAT-like_dom_sf"/>
</dbReference>
<reference evidence="1" key="2">
    <citation type="submission" date="2020-08" db="EMBL/GenBank/DDBJ databases">
        <title>Plant Genome Project.</title>
        <authorList>
            <person name="Zhang R.-G."/>
        </authorList>
    </citation>
    <scope>NUCLEOTIDE SEQUENCE</scope>
    <source>
        <strain evidence="1">Huo1</strain>
        <tissue evidence="1">Leaf</tissue>
    </source>
</reference>
<evidence type="ECO:0008006" key="3">
    <source>
        <dbReference type="Google" id="ProtNLM"/>
    </source>
</evidence>
<accession>A0A8X8Z2N7</accession>
<dbReference type="Gene3D" id="3.30.559.10">
    <property type="entry name" value="Chloramphenicol acetyltransferase-like domain"/>
    <property type="match status" value="1"/>
</dbReference>
<evidence type="ECO:0000313" key="1">
    <source>
        <dbReference type="EMBL" id="KAG6388802.1"/>
    </source>
</evidence>